<dbReference type="InterPro" id="IPR002867">
    <property type="entry name" value="IBR_dom"/>
</dbReference>
<dbReference type="GO" id="GO:0016567">
    <property type="term" value="P:protein ubiquitination"/>
    <property type="evidence" value="ECO:0007669"/>
    <property type="project" value="InterPro"/>
</dbReference>
<evidence type="ECO:0000256" key="5">
    <source>
        <dbReference type="ARBA" id="ARBA00022737"/>
    </source>
</evidence>
<dbReference type="EMBL" id="ML119666">
    <property type="protein sequence ID" value="RPA83188.1"/>
    <property type="molecule type" value="Genomic_DNA"/>
</dbReference>
<dbReference type="OrthoDB" id="9977870at2759"/>
<dbReference type="SUPFAM" id="SSF57850">
    <property type="entry name" value="RING/U-box"/>
    <property type="match status" value="1"/>
</dbReference>
<organism evidence="10 11">
    <name type="scientific">Ascobolus immersus RN42</name>
    <dbReference type="NCBI Taxonomy" id="1160509"/>
    <lineage>
        <taxon>Eukaryota</taxon>
        <taxon>Fungi</taxon>
        <taxon>Dikarya</taxon>
        <taxon>Ascomycota</taxon>
        <taxon>Pezizomycotina</taxon>
        <taxon>Pezizomycetes</taxon>
        <taxon>Pezizales</taxon>
        <taxon>Ascobolaceae</taxon>
        <taxon>Ascobolus</taxon>
    </lineage>
</organism>
<evidence type="ECO:0000313" key="10">
    <source>
        <dbReference type="EMBL" id="RPA83188.1"/>
    </source>
</evidence>
<dbReference type="AlphaFoldDB" id="A0A3N4IER9"/>
<sequence>MDEVTYHNSVKLPCNDIYCKPCLRQMFVNATNDEAAYPPKCCKLDIPLTEVLRPCFGVLSKVQVKEFKERAEEYETAKRVYCHKCGKFIKKRHVKMKVEQAKCIKCKEATCIHCGKDVHEGDCPEDEGMQKLLELSKQEKWTRCSKCKRFVEKVVGCDHITCPCGYQFCYLCGALWELAHPCYMD</sequence>
<dbReference type="EC" id="2.3.2.31" evidence="2"/>
<feature type="domain" description="RING-type" evidence="9">
    <location>
        <begin position="1"/>
        <end position="185"/>
    </location>
</feature>
<dbReference type="PROSITE" id="PS51873">
    <property type="entry name" value="TRIAD"/>
    <property type="match status" value="1"/>
</dbReference>
<evidence type="ECO:0000313" key="11">
    <source>
        <dbReference type="Proteomes" id="UP000275078"/>
    </source>
</evidence>
<name>A0A3N4IER9_ASCIM</name>
<evidence type="ECO:0000259" key="9">
    <source>
        <dbReference type="PROSITE" id="PS51873"/>
    </source>
</evidence>
<keyword evidence="8" id="KW-0862">Zinc</keyword>
<keyword evidence="3" id="KW-0808">Transferase</keyword>
<dbReference type="CDD" id="cd22584">
    <property type="entry name" value="Rcat_RBR_unk"/>
    <property type="match status" value="1"/>
</dbReference>
<protein>
    <recommendedName>
        <fullName evidence="2">RBR-type E3 ubiquitin transferase</fullName>
        <ecNumber evidence="2">2.3.2.31</ecNumber>
    </recommendedName>
</protein>
<proteinExistence type="predicted"/>
<keyword evidence="7" id="KW-0833">Ubl conjugation pathway</keyword>
<evidence type="ECO:0000256" key="2">
    <source>
        <dbReference type="ARBA" id="ARBA00012251"/>
    </source>
</evidence>
<evidence type="ECO:0000256" key="1">
    <source>
        <dbReference type="ARBA" id="ARBA00001798"/>
    </source>
</evidence>
<dbReference type="InterPro" id="IPR044066">
    <property type="entry name" value="TRIAD_supradom"/>
</dbReference>
<evidence type="ECO:0000256" key="8">
    <source>
        <dbReference type="ARBA" id="ARBA00022833"/>
    </source>
</evidence>
<dbReference type="Gene3D" id="1.20.120.1750">
    <property type="match status" value="1"/>
</dbReference>
<keyword evidence="5" id="KW-0677">Repeat</keyword>
<keyword evidence="4" id="KW-0479">Metal-binding</keyword>
<dbReference type="STRING" id="1160509.A0A3N4IER9"/>
<reference evidence="10 11" key="1">
    <citation type="journal article" date="2018" name="Nat. Ecol. Evol.">
        <title>Pezizomycetes genomes reveal the molecular basis of ectomycorrhizal truffle lifestyle.</title>
        <authorList>
            <person name="Murat C."/>
            <person name="Payen T."/>
            <person name="Noel B."/>
            <person name="Kuo A."/>
            <person name="Morin E."/>
            <person name="Chen J."/>
            <person name="Kohler A."/>
            <person name="Krizsan K."/>
            <person name="Balestrini R."/>
            <person name="Da Silva C."/>
            <person name="Montanini B."/>
            <person name="Hainaut M."/>
            <person name="Levati E."/>
            <person name="Barry K.W."/>
            <person name="Belfiori B."/>
            <person name="Cichocki N."/>
            <person name="Clum A."/>
            <person name="Dockter R.B."/>
            <person name="Fauchery L."/>
            <person name="Guy J."/>
            <person name="Iotti M."/>
            <person name="Le Tacon F."/>
            <person name="Lindquist E.A."/>
            <person name="Lipzen A."/>
            <person name="Malagnac F."/>
            <person name="Mello A."/>
            <person name="Molinier V."/>
            <person name="Miyauchi S."/>
            <person name="Poulain J."/>
            <person name="Riccioni C."/>
            <person name="Rubini A."/>
            <person name="Sitrit Y."/>
            <person name="Splivallo R."/>
            <person name="Traeger S."/>
            <person name="Wang M."/>
            <person name="Zifcakova L."/>
            <person name="Wipf D."/>
            <person name="Zambonelli A."/>
            <person name="Paolocci F."/>
            <person name="Nowrousian M."/>
            <person name="Ottonello S."/>
            <person name="Baldrian P."/>
            <person name="Spatafora J.W."/>
            <person name="Henrissat B."/>
            <person name="Nagy L.G."/>
            <person name="Aury J.M."/>
            <person name="Wincker P."/>
            <person name="Grigoriev I.V."/>
            <person name="Bonfante P."/>
            <person name="Martin F.M."/>
        </authorList>
    </citation>
    <scope>NUCLEOTIDE SEQUENCE [LARGE SCALE GENOMIC DNA]</scope>
    <source>
        <strain evidence="10 11">RN42</strain>
    </source>
</reference>
<dbReference type="InterPro" id="IPR031127">
    <property type="entry name" value="E3_UB_ligase_RBR"/>
</dbReference>
<evidence type="ECO:0000256" key="6">
    <source>
        <dbReference type="ARBA" id="ARBA00022771"/>
    </source>
</evidence>
<keyword evidence="11" id="KW-1185">Reference proteome</keyword>
<dbReference type="PANTHER" id="PTHR11685">
    <property type="entry name" value="RBR FAMILY RING FINGER AND IBR DOMAIN-CONTAINING"/>
    <property type="match status" value="1"/>
</dbReference>
<evidence type="ECO:0000256" key="3">
    <source>
        <dbReference type="ARBA" id="ARBA00022679"/>
    </source>
</evidence>
<keyword evidence="6" id="KW-0863">Zinc-finger</keyword>
<evidence type="ECO:0000256" key="7">
    <source>
        <dbReference type="ARBA" id="ARBA00022786"/>
    </source>
</evidence>
<evidence type="ECO:0000256" key="4">
    <source>
        <dbReference type="ARBA" id="ARBA00022723"/>
    </source>
</evidence>
<dbReference type="GO" id="GO:0061630">
    <property type="term" value="F:ubiquitin protein ligase activity"/>
    <property type="evidence" value="ECO:0007669"/>
    <property type="project" value="UniProtKB-EC"/>
</dbReference>
<dbReference type="Proteomes" id="UP000275078">
    <property type="component" value="Unassembled WGS sequence"/>
</dbReference>
<accession>A0A3N4IER9</accession>
<gene>
    <name evidence="10" type="ORF">BJ508DRAFT_207407</name>
</gene>
<dbReference type="Pfam" id="PF01485">
    <property type="entry name" value="IBR"/>
    <property type="match status" value="2"/>
</dbReference>
<comment type="catalytic activity">
    <reaction evidence="1">
        <text>[E2 ubiquitin-conjugating enzyme]-S-ubiquitinyl-L-cysteine + [acceptor protein]-L-lysine = [E2 ubiquitin-conjugating enzyme]-L-cysteine + [acceptor protein]-N(6)-ubiquitinyl-L-lysine.</text>
        <dbReference type="EC" id="2.3.2.31"/>
    </reaction>
</comment>
<dbReference type="GO" id="GO:0008270">
    <property type="term" value="F:zinc ion binding"/>
    <property type="evidence" value="ECO:0007669"/>
    <property type="project" value="UniProtKB-KW"/>
</dbReference>